<dbReference type="InterPro" id="IPR014721">
    <property type="entry name" value="Ribsml_uS5_D2-typ_fold_subgr"/>
</dbReference>
<dbReference type="NCBIfam" id="TIGR00231">
    <property type="entry name" value="small_GTP"/>
    <property type="match status" value="1"/>
</dbReference>
<evidence type="ECO:0000259" key="7">
    <source>
        <dbReference type="PROSITE" id="PS51722"/>
    </source>
</evidence>
<dbReference type="Pfam" id="PF00679">
    <property type="entry name" value="EFG_C"/>
    <property type="match status" value="1"/>
</dbReference>
<dbReference type="Pfam" id="PF00009">
    <property type="entry name" value="GTP_EFTU"/>
    <property type="match status" value="1"/>
</dbReference>
<dbReference type="Gene3D" id="3.30.230.10">
    <property type="match status" value="1"/>
</dbReference>
<dbReference type="InterPro" id="IPR053905">
    <property type="entry name" value="EF-G-like_DII"/>
</dbReference>
<dbReference type="FunFam" id="3.40.50.300:FF:000514">
    <property type="entry name" value="Ribosome-releasing factor 2, mitochondrial"/>
    <property type="match status" value="1"/>
</dbReference>
<evidence type="ECO:0000256" key="4">
    <source>
        <dbReference type="ARBA" id="ARBA00023128"/>
    </source>
</evidence>
<dbReference type="GO" id="GO:0032790">
    <property type="term" value="P:ribosome disassembly"/>
    <property type="evidence" value="ECO:0007669"/>
    <property type="project" value="TreeGrafter"/>
</dbReference>
<accession>A0A0P4W9E1</accession>
<dbReference type="SUPFAM" id="SSF50447">
    <property type="entry name" value="Translation proteins"/>
    <property type="match status" value="1"/>
</dbReference>
<keyword evidence="2" id="KW-0251">Elongation factor</keyword>
<proteinExistence type="predicted"/>
<dbReference type="GO" id="GO:0003924">
    <property type="term" value="F:GTPase activity"/>
    <property type="evidence" value="ECO:0007669"/>
    <property type="project" value="InterPro"/>
</dbReference>
<dbReference type="CDD" id="cd03713">
    <property type="entry name" value="EFG_mtEFG_C"/>
    <property type="match status" value="1"/>
</dbReference>
<dbReference type="CDD" id="cd16262">
    <property type="entry name" value="EFG_III"/>
    <property type="match status" value="1"/>
</dbReference>
<keyword evidence="1" id="KW-0547">Nucleotide-binding</keyword>
<dbReference type="FunFam" id="3.30.230.10:FF:000033">
    <property type="entry name" value="Ribosome-releasing factor 2, mitochondrial"/>
    <property type="match status" value="1"/>
</dbReference>
<reference evidence="8" key="1">
    <citation type="submission" date="2015-09" db="EMBL/GenBank/DDBJ databases">
        <title>Scylla olivacea transcriptome.</title>
        <authorList>
            <person name="Ikhwanuddin M."/>
        </authorList>
    </citation>
    <scope>NUCLEOTIDE SEQUENCE</scope>
</reference>
<dbReference type="AlphaFoldDB" id="A0A0P4W9E1"/>
<feature type="signal peptide" evidence="6">
    <location>
        <begin position="1"/>
        <end position="18"/>
    </location>
</feature>
<dbReference type="FunFam" id="3.30.70.240:FF:000001">
    <property type="entry name" value="Elongation factor G"/>
    <property type="match status" value="1"/>
</dbReference>
<dbReference type="InterPro" id="IPR000795">
    <property type="entry name" value="T_Tr_GTP-bd_dom"/>
</dbReference>
<dbReference type="Gene3D" id="3.30.70.870">
    <property type="entry name" value="Elongation Factor G (Translational Gtpase), domain 3"/>
    <property type="match status" value="1"/>
</dbReference>
<keyword evidence="5" id="KW-0342">GTP-binding</keyword>
<dbReference type="InterPro" id="IPR009000">
    <property type="entry name" value="Transl_B-barrel_sf"/>
</dbReference>
<dbReference type="InterPro" id="IPR005225">
    <property type="entry name" value="Small_GTP-bd"/>
</dbReference>
<dbReference type="Gene3D" id="3.30.70.240">
    <property type="match status" value="1"/>
</dbReference>
<dbReference type="Pfam" id="PF22042">
    <property type="entry name" value="EF-G_D2"/>
    <property type="match status" value="1"/>
</dbReference>
<dbReference type="InterPro" id="IPR005517">
    <property type="entry name" value="Transl_elong_EFG/EF2_IV"/>
</dbReference>
<feature type="domain" description="Tr-type G" evidence="7">
    <location>
        <begin position="59"/>
        <end position="341"/>
    </location>
</feature>
<dbReference type="InterPro" id="IPR041095">
    <property type="entry name" value="EFG_II"/>
</dbReference>
<dbReference type="PROSITE" id="PS51722">
    <property type="entry name" value="G_TR_2"/>
    <property type="match status" value="1"/>
</dbReference>
<dbReference type="SUPFAM" id="SSF54211">
    <property type="entry name" value="Ribosomal protein S5 domain 2-like"/>
    <property type="match status" value="1"/>
</dbReference>
<dbReference type="SMART" id="SM00889">
    <property type="entry name" value="EFG_IV"/>
    <property type="match status" value="1"/>
</dbReference>
<dbReference type="SUPFAM" id="SSF52540">
    <property type="entry name" value="P-loop containing nucleoside triphosphate hydrolases"/>
    <property type="match status" value="1"/>
</dbReference>
<dbReference type="InterPro" id="IPR020568">
    <property type="entry name" value="Ribosomal_Su5_D2-typ_SF"/>
</dbReference>
<dbReference type="GO" id="GO:0032543">
    <property type="term" value="P:mitochondrial translation"/>
    <property type="evidence" value="ECO:0007669"/>
    <property type="project" value="TreeGrafter"/>
</dbReference>
<name>A0A0P4W9E1_SCYOL</name>
<protein>
    <recommendedName>
        <fullName evidence="7">Tr-type G domain-containing protein</fullName>
    </recommendedName>
</protein>
<dbReference type="SUPFAM" id="SSF54980">
    <property type="entry name" value="EF-G C-terminal domain-like"/>
    <property type="match status" value="2"/>
</dbReference>
<dbReference type="PROSITE" id="PS00301">
    <property type="entry name" value="G_TR_1"/>
    <property type="match status" value="1"/>
</dbReference>
<dbReference type="Gene3D" id="3.40.50.300">
    <property type="entry name" value="P-loop containing nucleotide triphosphate hydrolases"/>
    <property type="match status" value="1"/>
</dbReference>
<sequence>MSVAVVCGRVWWWRCVSAGVCVSPPLRHLHLTHTRHCPQPPSNNGPPPAPLRDHLQSLDHIRNIGIMAHIDAGKTTTTERMLFYGGVTRTLGEVHHGDTVMDYLDQERERGITITSAAITLPWADHRINLVDTPGHVDFTMEVERSLRVLDGAVAILDASAGVEAQTLTVWRQADRYRVPRFIYLNKMDKPAASVSLCLSSIRDKLHVLPLLLHLPLGQGKLFRGLVDLVTLQRLEWDLSSSDRGRQYLQRALTPEEEVWDEAQLARCELIDKLADLDTPLAEYVLEQESLENVPAPLMREAVRRVTLSQEAVPVLVGSSYKNVGVQPMMNAVVDFLPSPRDATQPPALSLYTPNLCALAFKIVHDKQRGGILTYLRVYSGCLEKGQRVYNVNGSRSEKLGQVLIAYADHYKEVASVEAGNIVVVTGLKGTNTGDTLVANQAVASAVKKKLAATGDEDTTPTLLGVEVPDPVFFCSVEAPSASQQKALEMALVQLEREDPSLHVTQDEETGQTVLSGMGELHLEIIRDRIHKEHKVDAELGPLQVAYRETCSVPATHTLQVDKMIGDSRQQVKIVLSISPSQDHKFKSVSFEYSADNQENLQSLRRYHLSAINRGVSSGLRSGPVLGCPVVDVKVGLHWFEVRPGTSETMVAAAAAQCLQQILAEGGCQLMEPIMVLEIVAEDDHTSTLLADLSRRRANVLHISHRHNMRVLLVECPLAELLGYSTAIRTLSSGTASFSMELSHYKLVNASQQAAVIEAVTGFQPL</sequence>
<dbReference type="Pfam" id="PF14492">
    <property type="entry name" value="EFG_III"/>
    <property type="match status" value="1"/>
</dbReference>
<dbReference type="InterPro" id="IPR031157">
    <property type="entry name" value="G_TR_CS"/>
</dbReference>
<dbReference type="PANTHER" id="PTHR43261:SF1">
    <property type="entry name" value="RIBOSOME-RELEASING FACTOR 2, MITOCHONDRIAL"/>
    <property type="match status" value="1"/>
</dbReference>
<evidence type="ECO:0000313" key="8">
    <source>
        <dbReference type="EMBL" id="JAI57421.1"/>
    </source>
</evidence>
<dbReference type="GO" id="GO:0005525">
    <property type="term" value="F:GTP binding"/>
    <property type="evidence" value="ECO:0007669"/>
    <property type="project" value="UniProtKB-KW"/>
</dbReference>
<evidence type="ECO:0000256" key="3">
    <source>
        <dbReference type="ARBA" id="ARBA00022917"/>
    </source>
</evidence>
<dbReference type="InterPro" id="IPR027417">
    <property type="entry name" value="P-loop_NTPase"/>
</dbReference>
<dbReference type="InterPro" id="IPR035649">
    <property type="entry name" value="EFG_V"/>
</dbReference>
<evidence type="ECO:0000256" key="2">
    <source>
        <dbReference type="ARBA" id="ARBA00022768"/>
    </source>
</evidence>
<feature type="chain" id="PRO_5006070383" description="Tr-type G domain-containing protein" evidence="6">
    <location>
        <begin position="19"/>
        <end position="766"/>
    </location>
</feature>
<keyword evidence="3" id="KW-0648">Protein biosynthesis</keyword>
<dbReference type="GO" id="GO:0005759">
    <property type="term" value="C:mitochondrial matrix"/>
    <property type="evidence" value="ECO:0007669"/>
    <property type="project" value="UniProtKB-ARBA"/>
</dbReference>
<dbReference type="GO" id="GO:0003746">
    <property type="term" value="F:translation elongation factor activity"/>
    <property type="evidence" value="ECO:0007669"/>
    <property type="project" value="UniProtKB-KW"/>
</dbReference>
<dbReference type="InterPro" id="IPR035647">
    <property type="entry name" value="EFG_III/V"/>
</dbReference>
<dbReference type="CDD" id="cd01886">
    <property type="entry name" value="EF-G"/>
    <property type="match status" value="1"/>
</dbReference>
<dbReference type="Pfam" id="PF03764">
    <property type="entry name" value="EFG_IV"/>
    <property type="match status" value="1"/>
</dbReference>
<dbReference type="PANTHER" id="PTHR43261">
    <property type="entry name" value="TRANSLATION ELONGATION FACTOR G-RELATED"/>
    <property type="match status" value="1"/>
</dbReference>
<organism evidence="8">
    <name type="scientific">Scylla olivacea</name>
    <name type="common">Orange mud crab</name>
    <name type="synonym">Cancer olivacea</name>
    <dbReference type="NCBI Taxonomy" id="85551"/>
    <lineage>
        <taxon>Eukaryota</taxon>
        <taxon>Metazoa</taxon>
        <taxon>Ecdysozoa</taxon>
        <taxon>Arthropoda</taxon>
        <taxon>Crustacea</taxon>
        <taxon>Multicrustacea</taxon>
        <taxon>Malacostraca</taxon>
        <taxon>Eumalacostraca</taxon>
        <taxon>Eucarida</taxon>
        <taxon>Decapoda</taxon>
        <taxon>Pleocyemata</taxon>
        <taxon>Brachyura</taxon>
        <taxon>Eubrachyura</taxon>
        <taxon>Portunoidea</taxon>
        <taxon>Portunidae</taxon>
        <taxon>Portuninae</taxon>
        <taxon>Scylla</taxon>
    </lineage>
</organism>
<evidence type="ECO:0000256" key="6">
    <source>
        <dbReference type="SAM" id="SignalP"/>
    </source>
</evidence>
<evidence type="ECO:0000256" key="1">
    <source>
        <dbReference type="ARBA" id="ARBA00022741"/>
    </source>
</evidence>
<dbReference type="InterPro" id="IPR000640">
    <property type="entry name" value="EFG_V-like"/>
</dbReference>
<dbReference type="Gene3D" id="2.40.30.10">
    <property type="entry name" value="Translation factors"/>
    <property type="match status" value="1"/>
</dbReference>
<keyword evidence="4" id="KW-0496">Mitochondrion</keyword>
<keyword evidence="6" id="KW-0732">Signal</keyword>
<evidence type="ECO:0000256" key="5">
    <source>
        <dbReference type="ARBA" id="ARBA00023134"/>
    </source>
</evidence>
<dbReference type="InterPro" id="IPR009022">
    <property type="entry name" value="EFG_III"/>
</dbReference>
<dbReference type="FunFam" id="3.30.70.870:FF:000001">
    <property type="entry name" value="Elongation factor G"/>
    <property type="match status" value="1"/>
</dbReference>
<dbReference type="EMBL" id="GDRN01107375">
    <property type="protein sequence ID" value="JAI57421.1"/>
    <property type="molecule type" value="Transcribed_RNA"/>
</dbReference>
<dbReference type="PRINTS" id="PR00315">
    <property type="entry name" value="ELONGATNFCT"/>
</dbReference>
<dbReference type="SMART" id="SM00838">
    <property type="entry name" value="EFG_C"/>
    <property type="match status" value="1"/>
</dbReference>